<reference evidence="2" key="1">
    <citation type="submission" date="2025-08" db="UniProtKB">
        <authorList>
            <consortium name="RefSeq"/>
        </authorList>
    </citation>
    <scope>IDENTIFICATION</scope>
    <source>
        <tissue evidence="2">Whole organism</tissue>
    </source>
</reference>
<keyword evidence="1" id="KW-1185">Reference proteome</keyword>
<proteinExistence type="predicted"/>
<dbReference type="AlphaFoldDB" id="A0A979FHR2"/>
<gene>
    <name evidence="2" type="primary">LOC125177682</name>
</gene>
<protein>
    <submittedName>
        <fullName evidence="2">Uncharacterized protein LOC125177682</fullName>
    </submittedName>
</protein>
<dbReference type="RefSeq" id="XP_047735835.1">
    <property type="nucleotide sequence ID" value="XM_047879879.1"/>
</dbReference>
<sequence length="179" mass="19057">MEREATILGCAGACLGAPVCVAFTWEPNEDLKCGIMTAIVSSTPKFTGVIYIFKGNSKGQFVSLRNPAYYDRFSTRHVCSLLGLTMVPSPKTISELTGLSFYRGFVDILYNFTAGVVTDNAGTALDAGVVAALPKTSSLTAFANLMIINGGRNFGSFSPGASINYGTCWAQNIPTRKIT</sequence>
<dbReference type="GeneID" id="125177682"/>
<evidence type="ECO:0000313" key="2">
    <source>
        <dbReference type="RefSeq" id="XP_047735835.1"/>
    </source>
</evidence>
<dbReference type="Proteomes" id="UP000694843">
    <property type="component" value="Unplaced"/>
</dbReference>
<organism evidence="1 2">
    <name type="scientific">Hyalella azteca</name>
    <name type="common">Amphipod</name>
    <dbReference type="NCBI Taxonomy" id="294128"/>
    <lineage>
        <taxon>Eukaryota</taxon>
        <taxon>Metazoa</taxon>
        <taxon>Ecdysozoa</taxon>
        <taxon>Arthropoda</taxon>
        <taxon>Crustacea</taxon>
        <taxon>Multicrustacea</taxon>
        <taxon>Malacostraca</taxon>
        <taxon>Eumalacostraca</taxon>
        <taxon>Peracarida</taxon>
        <taxon>Amphipoda</taxon>
        <taxon>Senticaudata</taxon>
        <taxon>Talitrida</taxon>
        <taxon>Talitroidea</taxon>
        <taxon>Hyalellidae</taxon>
        <taxon>Hyalella</taxon>
    </lineage>
</organism>
<dbReference type="KEGG" id="hazt:125177682"/>
<accession>A0A979FHR2</accession>
<evidence type="ECO:0000313" key="1">
    <source>
        <dbReference type="Proteomes" id="UP000694843"/>
    </source>
</evidence>
<name>A0A979FHR2_HYAAZ</name>